<sequence>MTADQISYLRTREWHLNVIVENGRGAAALREEENEYWSAADGRVRILEQRPDSPTAEHSNRGSGVEWAPGLPTDVPGLRAYLLKDAPAASRGVPETLVLIASVQRLHNQAVPPALARAFFEVLTAQPDLMRTGEVTDRAGRPGVGHAFDFSFGPKRRLTLIFDETSGALLATEELMLEPGRLRVEVPAVASYVLYLEQGWVPGMSDRPVASPAR</sequence>
<dbReference type="RefSeq" id="WP_214158340.1">
    <property type="nucleotide sequence ID" value="NZ_JAHBAY010000010.1"/>
</dbReference>
<dbReference type="Proteomes" id="UP001197247">
    <property type="component" value="Unassembled WGS sequence"/>
</dbReference>
<reference evidence="2 3" key="1">
    <citation type="submission" date="2021-05" db="EMBL/GenBank/DDBJ databases">
        <title>Kineosporia and Streptomyces sp. nov. two new marine actinobacteria isolated from Coral.</title>
        <authorList>
            <person name="Buangrab K."/>
            <person name="Sutthacheep M."/>
            <person name="Yeemin T."/>
            <person name="Harunari E."/>
            <person name="Igarashi Y."/>
            <person name="Kanchanasin P."/>
            <person name="Tanasupawat S."/>
            <person name="Phongsopitanun W."/>
        </authorList>
    </citation>
    <scope>NUCLEOTIDE SEQUENCE [LARGE SCALE GENOMIC DNA]</scope>
    <source>
        <strain evidence="2 3">J2-2</strain>
    </source>
</reference>
<keyword evidence="3" id="KW-1185">Reference proteome</keyword>
<dbReference type="EMBL" id="JAHBAY010000010">
    <property type="protein sequence ID" value="MBT0771981.1"/>
    <property type="molecule type" value="Genomic_DNA"/>
</dbReference>
<evidence type="ECO:0000256" key="1">
    <source>
        <dbReference type="SAM" id="MobiDB-lite"/>
    </source>
</evidence>
<gene>
    <name evidence="2" type="ORF">KIH74_23770</name>
</gene>
<protein>
    <submittedName>
        <fullName evidence="2">Uncharacterized protein</fullName>
    </submittedName>
</protein>
<feature type="region of interest" description="Disordered" evidence="1">
    <location>
        <begin position="50"/>
        <end position="69"/>
    </location>
</feature>
<comment type="caution">
    <text evidence="2">The sequence shown here is derived from an EMBL/GenBank/DDBJ whole genome shotgun (WGS) entry which is preliminary data.</text>
</comment>
<name>A0ABS5TLL9_9ACTN</name>
<proteinExistence type="predicted"/>
<organism evidence="2 3">
    <name type="scientific">Kineosporia corallincola</name>
    <dbReference type="NCBI Taxonomy" id="2835133"/>
    <lineage>
        <taxon>Bacteria</taxon>
        <taxon>Bacillati</taxon>
        <taxon>Actinomycetota</taxon>
        <taxon>Actinomycetes</taxon>
        <taxon>Kineosporiales</taxon>
        <taxon>Kineosporiaceae</taxon>
        <taxon>Kineosporia</taxon>
    </lineage>
</organism>
<accession>A0ABS5TLL9</accession>
<evidence type="ECO:0000313" key="2">
    <source>
        <dbReference type="EMBL" id="MBT0771981.1"/>
    </source>
</evidence>
<evidence type="ECO:0000313" key="3">
    <source>
        <dbReference type="Proteomes" id="UP001197247"/>
    </source>
</evidence>